<organism evidence="1 2">
    <name type="scientific">Pseudobutyrivibrio ruminis</name>
    <dbReference type="NCBI Taxonomy" id="46206"/>
    <lineage>
        <taxon>Bacteria</taxon>
        <taxon>Bacillati</taxon>
        <taxon>Bacillota</taxon>
        <taxon>Clostridia</taxon>
        <taxon>Lachnospirales</taxon>
        <taxon>Lachnospiraceae</taxon>
        <taxon>Pseudobutyrivibrio</taxon>
    </lineage>
</organism>
<dbReference type="EMBL" id="SVER01000008">
    <property type="protein sequence ID" value="MBE5918973.1"/>
    <property type="molecule type" value="Genomic_DNA"/>
</dbReference>
<dbReference type="AlphaFoldDB" id="A0A927U9W4"/>
<accession>A0A927U9W4</accession>
<evidence type="ECO:0000313" key="2">
    <source>
        <dbReference type="Proteomes" id="UP000766246"/>
    </source>
</evidence>
<proteinExistence type="predicted"/>
<dbReference type="Proteomes" id="UP000766246">
    <property type="component" value="Unassembled WGS sequence"/>
</dbReference>
<gene>
    <name evidence="1" type="ORF">E7272_03930</name>
</gene>
<name>A0A927U9W4_9FIRM</name>
<evidence type="ECO:0000313" key="1">
    <source>
        <dbReference type="EMBL" id="MBE5918973.1"/>
    </source>
</evidence>
<comment type="caution">
    <text evidence="1">The sequence shown here is derived from an EMBL/GenBank/DDBJ whole genome shotgun (WGS) entry which is preliminary data.</text>
</comment>
<sequence>MITFRIDELTPCLKLVETGEIYDTEIIRIKRKSVLSKFNSKTGWYCNWSQFDENIEVYALVLKGTFDIQGLIAIENIKEYSAVHVAWACTSPENNVYEYGKQKFKGVGGHLLAFAGQKSVEYGYDGYIFAEAMDKDLLDYYIKEFGARSFPYGEPPHPYRFEITEKAIVPIMEVYNYDDNGEEY</sequence>
<protein>
    <submittedName>
        <fullName evidence="1">Uncharacterized protein</fullName>
    </submittedName>
</protein>
<reference evidence="1" key="1">
    <citation type="submission" date="2019-04" db="EMBL/GenBank/DDBJ databases">
        <title>Evolution of Biomass-Degrading Anaerobic Consortia Revealed by Metagenomics.</title>
        <authorList>
            <person name="Peng X."/>
        </authorList>
    </citation>
    <scope>NUCLEOTIDE SEQUENCE</scope>
    <source>
        <strain evidence="1">SIG311</strain>
    </source>
</reference>